<dbReference type="GO" id="GO:0005743">
    <property type="term" value="C:mitochondrial inner membrane"/>
    <property type="evidence" value="ECO:0007669"/>
    <property type="project" value="TreeGrafter"/>
</dbReference>
<dbReference type="AlphaFoldDB" id="A0A0C3B6G2"/>
<gene>
    <name evidence="3" type="ORF">M408DRAFT_63327</name>
</gene>
<dbReference type="InterPro" id="IPR042432">
    <property type="entry name" value="Coa1_fungi"/>
</dbReference>
<dbReference type="OrthoDB" id="2100652at2759"/>
<protein>
    <recommendedName>
        <fullName evidence="5">DUF1783-domain-containing protein</fullName>
    </recommendedName>
</protein>
<feature type="region of interest" description="Disordered" evidence="1">
    <location>
        <begin position="36"/>
        <end position="62"/>
    </location>
</feature>
<evidence type="ECO:0000313" key="3">
    <source>
        <dbReference type="EMBL" id="KIM32420.1"/>
    </source>
</evidence>
<dbReference type="Pfam" id="PF08695">
    <property type="entry name" value="Coa1"/>
    <property type="match status" value="1"/>
</dbReference>
<accession>A0A0C3B6G2</accession>
<organism evidence="3 4">
    <name type="scientific">Serendipita vermifera MAFF 305830</name>
    <dbReference type="NCBI Taxonomy" id="933852"/>
    <lineage>
        <taxon>Eukaryota</taxon>
        <taxon>Fungi</taxon>
        <taxon>Dikarya</taxon>
        <taxon>Basidiomycota</taxon>
        <taxon>Agaricomycotina</taxon>
        <taxon>Agaricomycetes</taxon>
        <taxon>Sebacinales</taxon>
        <taxon>Serendipitaceae</taxon>
        <taxon>Serendipita</taxon>
    </lineage>
</organism>
<proteinExistence type="predicted"/>
<keyword evidence="2" id="KW-1133">Transmembrane helix</keyword>
<evidence type="ECO:0000256" key="2">
    <source>
        <dbReference type="SAM" id="Phobius"/>
    </source>
</evidence>
<evidence type="ECO:0000313" key="4">
    <source>
        <dbReference type="Proteomes" id="UP000054097"/>
    </source>
</evidence>
<dbReference type="InterPro" id="IPR014807">
    <property type="entry name" value="Coa1"/>
</dbReference>
<dbReference type="PANTHER" id="PTHR28523">
    <property type="entry name" value="CYTOCHROME C OXIDASE ASSEMBLY FACTOR 1"/>
    <property type="match status" value="1"/>
</dbReference>
<dbReference type="EMBL" id="KN824280">
    <property type="protein sequence ID" value="KIM32420.1"/>
    <property type="molecule type" value="Genomic_DNA"/>
</dbReference>
<evidence type="ECO:0008006" key="5">
    <source>
        <dbReference type="Google" id="ProtNLM"/>
    </source>
</evidence>
<reference evidence="4" key="2">
    <citation type="submission" date="2015-01" db="EMBL/GenBank/DDBJ databases">
        <title>Evolutionary Origins and Diversification of the Mycorrhizal Mutualists.</title>
        <authorList>
            <consortium name="DOE Joint Genome Institute"/>
            <consortium name="Mycorrhizal Genomics Consortium"/>
            <person name="Kohler A."/>
            <person name="Kuo A."/>
            <person name="Nagy L.G."/>
            <person name="Floudas D."/>
            <person name="Copeland A."/>
            <person name="Barry K.W."/>
            <person name="Cichocki N."/>
            <person name="Veneault-Fourrey C."/>
            <person name="LaButti K."/>
            <person name="Lindquist E.A."/>
            <person name="Lipzen A."/>
            <person name="Lundell T."/>
            <person name="Morin E."/>
            <person name="Murat C."/>
            <person name="Riley R."/>
            <person name="Ohm R."/>
            <person name="Sun H."/>
            <person name="Tunlid A."/>
            <person name="Henrissat B."/>
            <person name="Grigoriev I.V."/>
            <person name="Hibbett D.S."/>
            <person name="Martin F."/>
        </authorList>
    </citation>
    <scope>NUCLEOTIDE SEQUENCE [LARGE SCALE GENOMIC DNA]</scope>
    <source>
        <strain evidence="4">MAFF 305830</strain>
    </source>
</reference>
<evidence type="ECO:0000256" key="1">
    <source>
        <dbReference type="SAM" id="MobiDB-lite"/>
    </source>
</evidence>
<feature type="compositionally biased region" description="Polar residues" evidence="1">
    <location>
        <begin position="39"/>
        <end position="49"/>
    </location>
</feature>
<name>A0A0C3B6G2_SERVB</name>
<keyword evidence="2" id="KW-0812">Transmembrane</keyword>
<reference evidence="3 4" key="1">
    <citation type="submission" date="2014-04" db="EMBL/GenBank/DDBJ databases">
        <authorList>
            <consortium name="DOE Joint Genome Institute"/>
            <person name="Kuo A."/>
            <person name="Zuccaro A."/>
            <person name="Kohler A."/>
            <person name="Nagy L.G."/>
            <person name="Floudas D."/>
            <person name="Copeland A."/>
            <person name="Barry K.W."/>
            <person name="Cichocki N."/>
            <person name="Veneault-Fourrey C."/>
            <person name="LaButti K."/>
            <person name="Lindquist E.A."/>
            <person name="Lipzen A."/>
            <person name="Lundell T."/>
            <person name="Morin E."/>
            <person name="Murat C."/>
            <person name="Sun H."/>
            <person name="Tunlid A."/>
            <person name="Henrissat B."/>
            <person name="Grigoriev I.V."/>
            <person name="Hibbett D.S."/>
            <person name="Martin F."/>
            <person name="Nordberg H.P."/>
            <person name="Cantor M.N."/>
            <person name="Hua S.X."/>
        </authorList>
    </citation>
    <scope>NUCLEOTIDE SEQUENCE [LARGE SCALE GENOMIC DNA]</scope>
    <source>
        <strain evidence="3 4">MAFF 305830</strain>
    </source>
</reference>
<dbReference type="Proteomes" id="UP000054097">
    <property type="component" value="Unassembled WGS sequence"/>
</dbReference>
<dbReference type="PANTHER" id="PTHR28523:SF1">
    <property type="entry name" value="CYTOCHROME C OXIDASE ASSEMBLY FACTOR 1"/>
    <property type="match status" value="1"/>
</dbReference>
<dbReference type="GO" id="GO:0033617">
    <property type="term" value="P:mitochondrial respiratory chain complex IV assembly"/>
    <property type="evidence" value="ECO:0007669"/>
    <property type="project" value="InterPro"/>
</dbReference>
<sequence>MLPSRNLVKYGLRASNSSRNACKRIIIPNQRLLVRDESTTSSTPTNFSAPSRPRPIHPRPTPVKELPKTAVTWILGAAFCGLSGWGVFLLYATNLERLSSSVTRQVISNLKQSEQVQAVLGTPLELPPAFLFGDPWISGSVNMPAGHVDLSFRVQGPRTGGTVYFTSVRKDKGLPFTILRFKIITDDGETIHLVDEKRKPT</sequence>
<keyword evidence="2" id="KW-0472">Membrane</keyword>
<dbReference type="HOGENOM" id="CLU_092488_1_0_1"/>
<feature type="transmembrane region" description="Helical" evidence="2">
    <location>
        <begin position="70"/>
        <end position="91"/>
    </location>
</feature>
<keyword evidence="4" id="KW-1185">Reference proteome</keyword>